<dbReference type="EMBL" id="MPTB01000017">
    <property type="protein sequence ID" value="OMD47091.1"/>
    <property type="molecule type" value="Genomic_DNA"/>
</dbReference>
<dbReference type="Pfam" id="PF04230">
    <property type="entry name" value="PS_pyruv_trans"/>
    <property type="match status" value="1"/>
</dbReference>
<proteinExistence type="predicted"/>
<accession>A0ABX3H9E0</accession>
<keyword evidence="3" id="KW-1185">Reference proteome</keyword>
<dbReference type="InterPro" id="IPR007345">
    <property type="entry name" value="Polysacch_pyruvyl_Trfase"/>
</dbReference>
<dbReference type="Proteomes" id="UP000187412">
    <property type="component" value="Unassembled WGS sequence"/>
</dbReference>
<name>A0ABX3H9E0_PAEBO</name>
<feature type="domain" description="Polysaccharide pyruvyl transferase" evidence="1">
    <location>
        <begin position="15"/>
        <end position="276"/>
    </location>
</feature>
<dbReference type="RefSeq" id="WP_076111239.1">
    <property type="nucleotide sequence ID" value="NZ_MPTB01000017.1"/>
</dbReference>
<gene>
    <name evidence="2" type="ORF">BSK56_14830</name>
</gene>
<organism evidence="2 3">
    <name type="scientific">Paenibacillus borealis</name>
    <dbReference type="NCBI Taxonomy" id="160799"/>
    <lineage>
        <taxon>Bacteria</taxon>
        <taxon>Bacillati</taxon>
        <taxon>Bacillota</taxon>
        <taxon>Bacilli</taxon>
        <taxon>Bacillales</taxon>
        <taxon>Paenibacillaceae</taxon>
        <taxon>Paenibacillus</taxon>
    </lineage>
</organism>
<evidence type="ECO:0000259" key="1">
    <source>
        <dbReference type="Pfam" id="PF04230"/>
    </source>
</evidence>
<evidence type="ECO:0000313" key="3">
    <source>
        <dbReference type="Proteomes" id="UP000187412"/>
    </source>
</evidence>
<comment type="caution">
    <text evidence="2">The sequence shown here is derived from an EMBL/GenBank/DDBJ whole genome shotgun (WGS) entry which is preliminary data.</text>
</comment>
<protein>
    <recommendedName>
        <fullName evidence="1">Polysaccharide pyruvyl transferase domain-containing protein</fullName>
    </recommendedName>
</protein>
<sequence length="344" mass="38431">MKRVGIITLYYKNYNYGGQLGAYALQKAIAKLGFHCEQITFKWQNEYTLQAYESAKGAEHFRTFSESIPHSERLYKVSDIAECVDDYDIFVCGSDQIWGLPWVISDDILPCMALSFVPASKTKIAYAASMGGAEIEPDRKNILAPHVNSLDFVSVREKSAIPFVKTMKNGDITHVLDPVMLLDKSAWDDISDTPPEKAYILTYDLRDITGVQEYADALSKKYGYEIISLATAGAATVGPKEFVGYIKHAKYFITSAFHGAAFAILYKVPFLVFPVSDNPQDPKSMDSRLIALLDTFGLSSCYVYDTSNIPNIDDVTFHHIDESKTSAFRHNSLQFLKDAGRGKL</sequence>
<reference evidence="2 3" key="1">
    <citation type="submission" date="2016-10" db="EMBL/GenBank/DDBJ databases">
        <title>Paenibacillus species isolates.</title>
        <authorList>
            <person name="Beno S.M."/>
        </authorList>
    </citation>
    <scope>NUCLEOTIDE SEQUENCE [LARGE SCALE GENOMIC DNA]</scope>
    <source>
        <strain evidence="2 3">FSL H7-0744</strain>
    </source>
</reference>
<evidence type="ECO:0000313" key="2">
    <source>
        <dbReference type="EMBL" id="OMD47091.1"/>
    </source>
</evidence>